<reference evidence="3 4" key="1">
    <citation type="submission" date="2018-04" db="EMBL/GenBank/DDBJ databases">
        <title>Genomic Encyclopedia of Archaeal and Bacterial Type Strains, Phase II (KMG-II): from individual species to whole genera.</title>
        <authorList>
            <person name="Goeker M."/>
        </authorList>
    </citation>
    <scope>NUCLEOTIDE SEQUENCE [LARGE SCALE GENOMIC DNA]</scope>
    <source>
        <strain evidence="3 4">DSM 25521</strain>
    </source>
</reference>
<dbReference type="InterPro" id="IPR051122">
    <property type="entry name" value="SDR_DHRS6-like"/>
</dbReference>
<proteinExistence type="inferred from homology"/>
<dbReference type="GO" id="GO:0016491">
    <property type="term" value="F:oxidoreductase activity"/>
    <property type="evidence" value="ECO:0007669"/>
    <property type="project" value="UniProtKB-KW"/>
</dbReference>
<comment type="caution">
    <text evidence="3">The sequence shown here is derived from an EMBL/GenBank/DDBJ whole genome shotgun (WGS) entry which is preliminary data.</text>
</comment>
<dbReference type="CDD" id="cd05233">
    <property type="entry name" value="SDR_c"/>
    <property type="match status" value="1"/>
</dbReference>
<keyword evidence="4" id="KW-1185">Reference proteome</keyword>
<evidence type="ECO:0000313" key="4">
    <source>
        <dbReference type="Proteomes" id="UP000241808"/>
    </source>
</evidence>
<comment type="similarity">
    <text evidence="1">Belongs to the short-chain dehydrogenases/reductases (SDR) family.</text>
</comment>
<dbReference type="RefSeq" id="WP_108177081.1">
    <property type="nucleotide sequence ID" value="NZ_PZZL01000004.1"/>
</dbReference>
<protein>
    <submittedName>
        <fullName evidence="3">Short-subunit dehydrogenase</fullName>
    </submittedName>
</protein>
<dbReference type="SUPFAM" id="SSF51735">
    <property type="entry name" value="NAD(P)-binding Rossmann-fold domains"/>
    <property type="match status" value="1"/>
</dbReference>
<gene>
    <name evidence="3" type="ORF">C8P69_104275</name>
</gene>
<dbReference type="InterPro" id="IPR036291">
    <property type="entry name" value="NAD(P)-bd_dom_sf"/>
</dbReference>
<evidence type="ECO:0000256" key="2">
    <source>
        <dbReference type="ARBA" id="ARBA00023002"/>
    </source>
</evidence>
<dbReference type="PANTHER" id="PTHR43477:SF1">
    <property type="entry name" value="DIHYDROANTICAPSIN 7-DEHYDROGENASE"/>
    <property type="match status" value="1"/>
</dbReference>
<dbReference type="AlphaFoldDB" id="A0A2T4Z5R3"/>
<dbReference type="InterPro" id="IPR002347">
    <property type="entry name" value="SDR_fam"/>
</dbReference>
<sequence length="227" mass="23153">MAGPRHALVTGTSSGIGAAVAARLLAEGWRVTGVARRPVTMASPHYAHVACDLSDAAARRELVASLPAATAFVHAAGILATGGLDALDAERGRAMWDLHVAAAEEIAGALAPRMPEGGRIVLIGSRTWTGSPQRSQYAATKGALVAMARSWAAELVARGITVNVVAPAATETPMLGDPGRSGVPPRVPPMGRLIRPDEVAAAVTFLMSRDADAITGQVLTICGGASL</sequence>
<dbReference type="Proteomes" id="UP000241808">
    <property type="component" value="Unassembled WGS sequence"/>
</dbReference>
<evidence type="ECO:0000256" key="1">
    <source>
        <dbReference type="ARBA" id="ARBA00006484"/>
    </source>
</evidence>
<dbReference type="Pfam" id="PF13561">
    <property type="entry name" value="adh_short_C2"/>
    <property type="match status" value="1"/>
</dbReference>
<keyword evidence="2" id="KW-0560">Oxidoreductase</keyword>
<dbReference type="EMBL" id="PZZL01000004">
    <property type="protein sequence ID" value="PTM57225.1"/>
    <property type="molecule type" value="Genomic_DNA"/>
</dbReference>
<accession>A0A2T4Z5R3</accession>
<dbReference type="PANTHER" id="PTHR43477">
    <property type="entry name" value="DIHYDROANTICAPSIN 7-DEHYDROGENASE"/>
    <property type="match status" value="1"/>
</dbReference>
<name>A0A2T4Z5R3_9HYPH</name>
<dbReference type="OrthoDB" id="9809287at2"/>
<organism evidence="3 4">
    <name type="scientific">Phreatobacter oligotrophus</name>
    <dbReference type="NCBI Taxonomy" id="1122261"/>
    <lineage>
        <taxon>Bacteria</taxon>
        <taxon>Pseudomonadati</taxon>
        <taxon>Pseudomonadota</taxon>
        <taxon>Alphaproteobacteria</taxon>
        <taxon>Hyphomicrobiales</taxon>
        <taxon>Phreatobacteraceae</taxon>
        <taxon>Phreatobacter</taxon>
    </lineage>
</organism>
<evidence type="ECO:0000313" key="3">
    <source>
        <dbReference type="EMBL" id="PTM57225.1"/>
    </source>
</evidence>
<dbReference type="Gene3D" id="3.40.50.720">
    <property type="entry name" value="NAD(P)-binding Rossmann-like Domain"/>
    <property type="match status" value="1"/>
</dbReference>
<dbReference type="PRINTS" id="PR00081">
    <property type="entry name" value="GDHRDH"/>
</dbReference>